<feature type="region of interest" description="Disordered" evidence="1">
    <location>
        <begin position="67"/>
        <end position="97"/>
    </location>
</feature>
<dbReference type="RefSeq" id="XP_029215437.1">
    <property type="nucleotide sequence ID" value="XM_029361537.1"/>
</dbReference>
<feature type="compositionally biased region" description="Basic and acidic residues" evidence="1">
    <location>
        <begin position="585"/>
        <end position="600"/>
    </location>
</feature>
<dbReference type="Proteomes" id="UP000224006">
    <property type="component" value="Unassembled WGS sequence"/>
</dbReference>
<feature type="region of interest" description="Disordered" evidence="1">
    <location>
        <begin position="1013"/>
        <end position="1035"/>
    </location>
</feature>
<gene>
    <name evidence="2" type="ORF">BESB_028630</name>
</gene>
<feature type="compositionally biased region" description="Basic and acidic residues" evidence="1">
    <location>
        <begin position="228"/>
        <end position="238"/>
    </location>
</feature>
<reference evidence="2 3" key="1">
    <citation type="submission" date="2017-09" db="EMBL/GenBank/DDBJ databases">
        <title>Genome sequencing of Besnoitia besnoiti strain Bb-Ger1.</title>
        <authorList>
            <person name="Schares G."/>
            <person name="Venepally P."/>
            <person name="Lorenzi H.A."/>
        </authorList>
    </citation>
    <scope>NUCLEOTIDE SEQUENCE [LARGE SCALE GENOMIC DNA]</scope>
    <source>
        <strain evidence="2 3">Bb-Ger1</strain>
    </source>
</reference>
<dbReference type="OrthoDB" id="331943at2759"/>
<dbReference type="GeneID" id="40307915"/>
<evidence type="ECO:0000313" key="2">
    <source>
        <dbReference type="EMBL" id="PFH31428.1"/>
    </source>
</evidence>
<dbReference type="VEuPathDB" id="ToxoDB:BESB_028630"/>
<protein>
    <submittedName>
        <fullName evidence="2">Uncharacterized protein</fullName>
    </submittedName>
</protein>
<evidence type="ECO:0000313" key="3">
    <source>
        <dbReference type="Proteomes" id="UP000224006"/>
    </source>
</evidence>
<name>A0A2A9LY98_BESBE</name>
<keyword evidence="3" id="KW-1185">Reference proteome</keyword>
<sequence length="1703" mass="180946">MSLPSRLPPRLSAGWARYGVVSRPLQGVVNRRAQLDVSSAAEDGAPLFFPCISVFSPFSSTANSFRAARTDLQPPSKDRQRPPVSAKRRARPRVADAEDLSSASYGYVERFKRADFDSAAWREESRRKEQSDGWHVVTTRILTPSALEFDRQVFLPEFSRQATSELAAARDEGGERGLEDGTARCGEAAARGEASPKQLSRQEGRLGAGGAAHVQPVGPPRLGRKRRAQDAVCREGREGAVAPPAGSADGHRGAGSAAANRDDAVRGLRAAEDPSVDAQIAASALKLREIPPPPVTYFDRLTEFSSESDRAARGSSVAFPYLPGPPPPSRFFTHGKEDWRYQWRREDDEDEWRKPDLSLGQAATGRLGGGRGGAQSGGVFDEWVGGTSEVPVGLERKQLSVFLLSRRRWKPVAILNSHELLFALQHPEAALHPGGQGHDSPPDGAPAQVALAHPRLGGQGYPLMYWRQLLTRLQRIAFSFDGPSLLAATSALAAHLAAVRSELDAVQVLLSREVFSSAEKHLQAKARELQSANGPRASEASSGCYSSPSSVLGDVAPECSGTTLALAEEAATGENAGSRLARVRPFGDGKGGRGNGDEDHRKAEALERLTERAEELNGIILALTQQALWKRLSGDLLPHLPFLPLSELASLAEAFALLSPKLASSLNVVVMQAMEQLHSLSQPHLHSAATADFHSSARALFRLLDACAEAILVSCFTAGLLNSPASRSVADLSPGGARLPFLSSLFNQERFDSPRKENGPFAAAGVVGALSSQLFDTVAAQGRFATELLQLPPESRARLVVHASLYWQGVGTKPATRQLVRRMVSSLVRDARSGRLASSSPSSSWGVESSQAAIVRLFALLRAALVPRLSGFFPPLEGLHGLPRAEAKFPYSVSSCLSSSPLPLAPSPSCMPLVAAVRECGLESCDAQHEPVVADSLAAAPRSSPVRLSFFKMLSEDRHEKEGARAAASRTEESCFSPSEFACLVDALGASLVLRPSAALLSLQNLGAAMRGGGRGAAGGLPEPRADDSGFPSEASKASWSSSTFSTVPHASLASCRLSLPARECGRQAASAELFKQDEADEYAYLQDLCVDASASPSSQASPVEAEGISVPLTTVLSLQRVLGEELGTLYRLMEGVTCTDTSQAGRRASGEEALVASSSAAATASERAPEESAVGVEDPLLVLPRLLSLFACSTRQQVGPLSFQSLVHALHSQTAALRFAAAFQLCPPRDEVVGDVRGAVTALKGRQPPCSTPLASFAPPETSAGSESLPARARSSCLSAPRVVAWSREIGACLTAQLAATSALLRRLTARLSLALAPIDSLDSDGQGGAPAYARSSFSPSPENVFAEEALEALLQNSLGCILYSVNTAAAAVRECTPPEQKTPNVLDSEGQYRADVELEFETEAFQCMSRMGQVLAGKSAADASHTGSAELSDALRRLSLATQASWLRTLLTLLELRAHRQGQGMHYGQQQDQKTGEDESSRVAELLDESARVLLFIGQSVQHRARLFGAPEVFLEEESDTSLAILEAVSVFSHFATLRSCVHAGQARSPLPTPVAEGRDYTAPHAGSGGHEGDWLAESLQLVLDDVREGLVHASPAQLRRAAAAVAVLVRSQARLRGAEPPLRKEPSAANAESRDTEKADELDGGWCQRGCRGERCSLPWEEVLTGLRKVPIQRLVDELAASGVARDLLPALGAGPTGNA</sequence>
<feature type="region of interest" description="Disordered" evidence="1">
    <location>
        <begin position="1620"/>
        <end position="1647"/>
    </location>
</feature>
<feature type="region of interest" description="Disordered" evidence="1">
    <location>
        <begin position="1548"/>
        <end position="1572"/>
    </location>
</feature>
<proteinExistence type="predicted"/>
<comment type="caution">
    <text evidence="2">The sequence shown here is derived from an EMBL/GenBank/DDBJ whole genome shotgun (WGS) entry which is preliminary data.</text>
</comment>
<feature type="compositionally biased region" description="Basic and acidic residues" evidence="1">
    <location>
        <begin position="168"/>
        <end position="182"/>
    </location>
</feature>
<feature type="region of interest" description="Disordered" evidence="1">
    <location>
        <begin position="577"/>
        <end position="600"/>
    </location>
</feature>
<feature type="compositionally biased region" description="Basic and acidic residues" evidence="1">
    <location>
        <begin position="1624"/>
        <end position="1644"/>
    </location>
</feature>
<organism evidence="2 3">
    <name type="scientific">Besnoitia besnoiti</name>
    <name type="common">Apicomplexan protozoan</name>
    <dbReference type="NCBI Taxonomy" id="94643"/>
    <lineage>
        <taxon>Eukaryota</taxon>
        <taxon>Sar</taxon>
        <taxon>Alveolata</taxon>
        <taxon>Apicomplexa</taxon>
        <taxon>Conoidasida</taxon>
        <taxon>Coccidia</taxon>
        <taxon>Eucoccidiorida</taxon>
        <taxon>Eimeriorina</taxon>
        <taxon>Sarcocystidae</taxon>
        <taxon>Besnoitia</taxon>
    </lineage>
</organism>
<feature type="region of interest" description="Disordered" evidence="1">
    <location>
        <begin position="168"/>
        <end position="265"/>
    </location>
</feature>
<dbReference type="EMBL" id="NWUJ01000015">
    <property type="protein sequence ID" value="PFH31428.1"/>
    <property type="molecule type" value="Genomic_DNA"/>
</dbReference>
<dbReference type="KEGG" id="bbes:BESB_028630"/>
<accession>A0A2A9LY98</accession>
<feature type="compositionally biased region" description="Low complexity" evidence="1">
    <location>
        <begin position="183"/>
        <end position="193"/>
    </location>
</feature>
<evidence type="ECO:0000256" key="1">
    <source>
        <dbReference type="SAM" id="MobiDB-lite"/>
    </source>
</evidence>